<sequence length="161" mass="19118">MNLYLNIKPILKNGNNWIIVSDYSTDNTFSILNEISSIEKNITVFHLDKNYVPHYASFFGIKNAKTELVYLLDSDDLLYKDDLTDFIEFAFINRSYDYYYDPTKSIKCRTEFLNSTNITTSQIVEINKPTDFIFHEFPNQSSLIIRKKFYIDNYQQSRPRK</sequence>
<dbReference type="Gene3D" id="3.90.550.10">
    <property type="entry name" value="Spore Coat Polysaccharide Biosynthesis Protein SpsA, Chain A"/>
    <property type="match status" value="1"/>
</dbReference>
<evidence type="ECO:0000313" key="2">
    <source>
        <dbReference type="EMBL" id="EMJ5136061.1"/>
    </source>
</evidence>
<dbReference type="InterPro" id="IPR001173">
    <property type="entry name" value="Glyco_trans_2-like"/>
</dbReference>
<organism evidence="2">
    <name type="scientific">Providencia stuartii</name>
    <dbReference type="NCBI Taxonomy" id="588"/>
    <lineage>
        <taxon>Bacteria</taxon>
        <taxon>Pseudomonadati</taxon>
        <taxon>Pseudomonadota</taxon>
        <taxon>Gammaproteobacteria</taxon>
        <taxon>Enterobacterales</taxon>
        <taxon>Morganellaceae</taxon>
        <taxon>Providencia</taxon>
    </lineage>
</organism>
<dbReference type="InterPro" id="IPR029044">
    <property type="entry name" value="Nucleotide-diphossugar_trans"/>
</dbReference>
<protein>
    <submittedName>
        <fullName evidence="2">Glycosyltransferase family 2 protein</fullName>
    </submittedName>
</protein>
<comment type="caution">
    <text evidence="2">The sequence shown here is derived from an EMBL/GenBank/DDBJ whole genome shotgun (WGS) entry which is preliminary data.</text>
</comment>
<name>A0AAI9DF61_PROST</name>
<dbReference type="CDD" id="cd00761">
    <property type="entry name" value="Glyco_tranf_GTA_type"/>
    <property type="match status" value="1"/>
</dbReference>
<dbReference type="Pfam" id="PF00535">
    <property type="entry name" value="Glycos_transf_2"/>
    <property type="match status" value="1"/>
</dbReference>
<proteinExistence type="predicted"/>
<dbReference type="SUPFAM" id="SSF53448">
    <property type="entry name" value="Nucleotide-diphospho-sugar transferases"/>
    <property type="match status" value="1"/>
</dbReference>
<feature type="domain" description="Glycosyltransferase 2-like" evidence="1">
    <location>
        <begin position="18"/>
        <end position="118"/>
    </location>
</feature>
<gene>
    <name evidence="2" type="ORF">RG298_003843</name>
</gene>
<reference evidence="2" key="1">
    <citation type="submission" date="2024-02" db="EMBL/GenBank/DDBJ databases">
        <authorList>
            <consortium name="Clinical and Environmental Microbiology Branch: Whole genome sequencing antimicrobial resistance pathogens in the healthcare setting"/>
        </authorList>
    </citation>
    <scope>NUCLEOTIDE SEQUENCE</scope>
    <source>
        <strain evidence="2">2021GO-0154</strain>
    </source>
</reference>
<accession>A0AAI9DF61</accession>
<evidence type="ECO:0000259" key="1">
    <source>
        <dbReference type="Pfam" id="PF00535"/>
    </source>
</evidence>
<dbReference type="EMBL" id="ABMABF030000016">
    <property type="protein sequence ID" value="EMJ5136061.1"/>
    <property type="molecule type" value="Genomic_DNA"/>
</dbReference>
<dbReference type="AlphaFoldDB" id="A0AAI9DF61"/>